<reference evidence="3 4" key="1">
    <citation type="submission" date="2020-02" db="EMBL/GenBank/DDBJ databases">
        <title>Genome sequence of the type strain DSM 27180 of Arthrobacter silviterrae.</title>
        <authorList>
            <person name="Gao J."/>
            <person name="Sun J."/>
        </authorList>
    </citation>
    <scope>NUCLEOTIDE SEQUENCE [LARGE SCALE GENOMIC DNA]</scope>
    <source>
        <strain evidence="3 4">DSM 27180</strain>
    </source>
</reference>
<evidence type="ECO:0000313" key="3">
    <source>
        <dbReference type="EMBL" id="NGN83158.1"/>
    </source>
</evidence>
<name>A0ABX0D8D8_9MICC</name>
<feature type="domain" description="Helix-turn-helix" evidence="2">
    <location>
        <begin position="20"/>
        <end position="68"/>
    </location>
</feature>
<organism evidence="3 4">
    <name type="scientific">Arthrobacter silviterrae</name>
    <dbReference type="NCBI Taxonomy" id="2026658"/>
    <lineage>
        <taxon>Bacteria</taxon>
        <taxon>Bacillati</taxon>
        <taxon>Actinomycetota</taxon>
        <taxon>Actinomycetes</taxon>
        <taxon>Micrococcales</taxon>
        <taxon>Micrococcaceae</taxon>
        <taxon>Arthrobacter</taxon>
    </lineage>
</organism>
<accession>A0ABX0D8D8</accession>
<gene>
    <name evidence="3" type="ORF">G6N77_06735</name>
</gene>
<keyword evidence="4" id="KW-1185">Reference proteome</keyword>
<dbReference type="EMBL" id="JAAKZI010000008">
    <property type="protein sequence ID" value="NGN83158.1"/>
    <property type="molecule type" value="Genomic_DNA"/>
</dbReference>
<evidence type="ECO:0000259" key="2">
    <source>
        <dbReference type="Pfam" id="PF12728"/>
    </source>
</evidence>
<feature type="region of interest" description="Disordered" evidence="1">
    <location>
        <begin position="74"/>
        <end position="95"/>
    </location>
</feature>
<comment type="caution">
    <text evidence="3">The sequence shown here is derived from an EMBL/GenBank/DDBJ whole genome shotgun (WGS) entry which is preliminary data.</text>
</comment>
<evidence type="ECO:0000256" key="1">
    <source>
        <dbReference type="SAM" id="MobiDB-lite"/>
    </source>
</evidence>
<dbReference type="Proteomes" id="UP000479226">
    <property type="component" value="Unassembled WGS sequence"/>
</dbReference>
<dbReference type="RefSeq" id="WP_165181256.1">
    <property type="nucleotide sequence ID" value="NZ_JAAKZI010000008.1"/>
</dbReference>
<protein>
    <submittedName>
        <fullName evidence="3">Helix-turn-helix domain-containing protein</fullName>
    </submittedName>
</protein>
<dbReference type="Pfam" id="PF12728">
    <property type="entry name" value="HTH_17"/>
    <property type="match status" value="1"/>
</dbReference>
<sequence>MVPNESASPTGNSTAGPPVVYTVVEVARILRIDPETVRRNAHRGYWPCRKFGPKTIRFTCGDLSEILELVKPAPPAPPVERRIGTSSRRRKAGTQ</sequence>
<dbReference type="InterPro" id="IPR041657">
    <property type="entry name" value="HTH_17"/>
</dbReference>
<evidence type="ECO:0000313" key="4">
    <source>
        <dbReference type="Proteomes" id="UP000479226"/>
    </source>
</evidence>
<proteinExistence type="predicted"/>